<name>A0AAQ4DRS5_AMBAM</name>
<reference evidence="1 2" key="1">
    <citation type="journal article" date="2023" name="Arcadia Sci">
        <title>De novo assembly of a long-read Amblyomma americanum tick genome.</title>
        <authorList>
            <person name="Chou S."/>
            <person name="Poskanzer K.E."/>
            <person name="Rollins M."/>
            <person name="Thuy-Boun P.S."/>
        </authorList>
    </citation>
    <scope>NUCLEOTIDE SEQUENCE [LARGE SCALE GENOMIC DNA]</scope>
    <source>
        <strain evidence="1">F_SG_1</strain>
        <tissue evidence="1">Salivary glands</tissue>
    </source>
</reference>
<evidence type="ECO:0000313" key="2">
    <source>
        <dbReference type="Proteomes" id="UP001321473"/>
    </source>
</evidence>
<dbReference type="EMBL" id="JARKHS020027659">
    <property type="protein sequence ID" value="KAK8765165.1"/>
    <property type="molecule type" value="Genomic_DNA"/>
</dbReference>
<dbReference type="Proteomes" id="UP001321473">
    <property type="component" value="Unassembled WGS sequence"/>
</dbReference>
<proteinExistence type="predicted"/>
<sequence>MLGSRTTWSLVGSRKAGGCYVYDNLITASDNKGKKKPDWRSRILYSDYRTCILLRSQRLGSMAECFSLTTF</sequence>
<organism evidence="1 2">
    <name type="scientific">Amblyomma americanum</name>
    <name type="common">Lone star tick</name>
    <dbReference type="NCBI Taxonomy" id="6943"/>
    <lineage>
        <taxon>Eukaryota</taxon>
        <taxon>Metazoa</taxon>
        <taxon>Ecdysozoa</taxon>
        <taxon>Arthropoda</taxon>
        <taxon>Chelicerata</taxon>
        <taxon>Arachnida</taxon>
        <taxon>Acari</taxon>
        <taxon>Parasitiformes</taxon>
        <taxon>Ixodida</taxon>
        <taxon>Ixodoidea</taxon>
        <taxon>Ixodidae</taxon>
        <taxon>Amblyomminae</taxon>
        <taxon>Amblyomma</taxon>
    </lineage>
</organism>
<dbReference type="AlphaFoldDB" id="A0AAQ4DRS5"/>
<keyword evidence="2" id="KW-1185">Reference proteome</keyword>
<protein>
    <submittedName>
        <fullName evidence="1">Uncharacterized protein</fullName>
    </submittedName>
</protein>
<comment type="caution">
    <text evidence="1">The sequence shown here is derived from an EMBL/GenBank/DDBJ whole genome shotgun (WGS) entry which is preliminary data.</text>
</comment>
<gene>
    <name evidence="1" type="ORF">V5799_032230</name>
</gene>
<accession>A0AAQ4DRS5</accession>
<evidence type="ECO:0000313" key="1">
    <source>
        <dbReference type="EMBL" id="KAK8765165.1"/>
    </source>
</evidence>